<dbReference type="SUPFAM" id="SSF56672">
    <property type="entry name" value="DNA/RNA polymerases"/>
    <property type="match status" value="1"/>
</dbReference>
<evidence type="ECO:0000256" key="2">
    <source>
        <dbReference type="ARBA" id="ARBA00022695"/>
    </source>
</evidence>
<evidence type="ECO:0000256" key="1">
    <source>
        <dbReference type="ARBA" id="ARBA00022679"/>
    </source>
</evidence>
<dbReference type="CDD" id="cd09274">
    <property type="entry name" value="RNase_HI_RT_Ty3"/>
    <property type="match status" value="1"/>
</dbReference>
<evidence type="ECO:0000259" key="9">
    <source>
        <dbReference type="PROSITE" id="PS50994"/>
    </source>
</evidence>
<dbReference type="GO" id="GO:0016787">
    <property type="term" value="F:hydrolase activity"/>
    <property type="evidence" value="ECO:0007669"/>
    <property type="project" value="UniProtKB-KW"/>
</dbReference>
<sequence>MPFGLSNAPATFQALMNTIFQFALRCFVLVFFDDILVYSPTWDRHLQDLEQLRGFLGLSGYYRRFIKHYATIAKPLTDLLRKDSFQWTDQAEDAFLHLKQAVTTAPILCLPDFSQPFIIETDALGSGKFKHYLVGQKFVIRTDQLSLRYLTTQAIQTPEQQKWLSKLLGFDFTIEYKPGKDNVVVDALSPVSGVSCVSCGGARRYYTLMLDLHINYIGLQCVNLSTSLSAVASYVNKLKSLIVDRLSKYGHFVPLREDFTSASVAEAFVAHVVKLHGVPKTIVSDRDKVFTSRFWQHLFCSMGTKLAMTSAYHPQFDGQSEALNKCLEQYLRCFSFENPSKWVDFLPWAEFSYNTAKQTSTCFSPFKVLYGCAPPQLLSYSVNDHDPSVVTAFLQQRDQILSHLKFNLSKAQARMKRLADTKRTELSFEIGEWVFVKLRPYKQHSVALRQNHNLSLRYFGLFRVKRNSAWVSQEDLIPLQQHYPSLDLGDKVSLNGWGNVIFPYIVKTKEGPIDQLMESNKGDSSPDTVRHPYARKKKIMGKEQGGSSDELEAITTTSKEPIAKRNVGERIKRVNQLYKDFVMG</sequence>
<evidence type="ECO:0000313" key="10">
    <source>
        <dbReference type="Proteomes" id="UP001515500"/>
    </source>
</evidence>
<dbReference type="Gene3D" id="3.30.70.270">
    <property type="match status" value="1"/>
</dbReference>
<dbReference type="GO" id="GO:0003964">
    <property type="term" value="F:RNA-directed DNA polymerase activity"/>
    <property type="evidence" value="ECO:0007669"/>
    <property type="project" value="UniProtKB-KW"/>
</dbReference>
<evidence type="ECO:0000256" key="3">
    <source>
        <dbReference type="ARBA" id="ARBA00022722"/>
    </source>
</evidence>
<dbReference type="PROSITE" id="PS50994">
    <property type="entry name" value="INTEGRASE"/>
    <property type="match status" value="1"/>
</dbReference>
<dbReference type="Gene3D" id="3.30.420.10">
    <property type="entry name" value="Ribonuclease H-like superfamily/Ribonuclease H"/>
    <property type="match status" value="1"/>
</dbReference>
<dbReference type="SUPFAM" id="SSF53098">
    <property type="entry name" value="Ribonuclease H-like"/>
    <property type="match status" value="1"/>
</dbReference>
<protein>
    <submittedName>
        <fullName evidence="11">Uncharacterized protein LOC120282946</fullName>
    </submittedName>
</protein>
<evidence type="ECO:0000256" key="7">
    <source>
        <dbReference type="ARBA" id="ARBA00023268"/>
    </source>
</evidence>
<dbReference type="InterPro" id="IPR036397">
    <property type="entry name" value="RNaseH_sf"/>
</dbReference>
<dbReference type="InterPro" id="IPR043502">
    <property type="entry name" value="DNA/RNA_pol_sf"/>
</dbReference>
<accession>A0AB40D232</accession>
<dbReference type="InterPro" id="IPR001584">
    <property type="entry name" value="Integrase_cat-core"/>
</dbReference>
<keyword evidence="1" id="KW-0808">Transferase</keyword>
<keyword evidence="3" id="KW-0540">Nuclease</keyword>
<dbReference type="GO" id="GO:0015074">
    <property type="term" value="P:DNA integration"/>
    <property type="evidence" value="ECO:0007669"/>
    <property type="project" value="InterPro"/>
</dbReference>
<gene>
    <name evidence="11" type="primary">LOC120282946</name>
</gene>
<keyword evidence="5" id="KW-0378">Hydrolase</keyword>
<keyword evidence="7" id="KW-0511">Multifunctional enzyme</keyword>
<feature type="domain" description="Integrase catalytic" evidence="9">
    <location>
        <begin position="174"/>
        <end position="382"/>
    </location>
</feature>
<dbReference type="Proteomes" id="UP001515500">
    <property type="component" value="Chromosome 18"/>
</dbReference>
<keyword evidence="4" id="KW-0255">Endonuclease</keyword>
<dbReference type="RefSeq" id="XP_039145712.1">
    <property type="nucleotide sequence ID" value="XM_039289778.1"/>
</dbReference>
<dbReference type="PANTHER" id="PTHR37984:SF5">
    <property type="entry name" value="PROTEIN NYNRIN-LIKE"/>
    <property type="match status" value="1"/>
</dbReference>
<dbReference type="Pfam" id="PF17919">
    <property type="entry name" value="RT_RNaseH_2"/>
    <property type="match status" value="1"/>
</dbReference>
<dbReference type="InterPro" id="IPR050951">
    <property type="entry name" value="Retrovirus_Pol_polyprotein"/>
</dbReference>
<keyword evidence="10" id="KW-1185">Reference proteome</keyword>
<dbReference type="Pfam" id="PF00078">
    <property type="entry name" value="RVT_1"/>
    <property type="match status" value="1"/>
</dbReference>
<evidence type="ECO:0000256" key="4">
    <source>
        <dbReference type="ARBA" id="ARBA00022759"/>
    </source>
</evidence>
<dbReference type="PANTHER" id="PTHR37984">
    <property type="entry name" value="PROTEIN CBG26694"/>
    <property type="match status" value="1"/>
</dbReference>
<dbReference type="GeneID" id="120282946"/>
<evidence type="ECO:0000313" key="11">
    <source>
        <dbReference type="RefSeq" id="XP_039145712.1"/>
    </source>
</evidence>
<evidence type="ECO:0000256" key="8">
    <source>
        <dbReference type="SAM" id="MobiDB-lite"/>
    </source>
</evidence>
<reference evidence="11" key="1">
    <citation type="submission" date="2025-08" db="UniProtKB">
        <authorList>
            <consortium name="RefSeq"/>
        </authorList>
    </citation>
    <scope>IDENTIFICATION</scope>
</reference>
<dbReference type="FunFam" id="3.30.70.270:FF:000020">
    <property type="entry name" value="Transposon Tf2-6 polyprotein-like Protein"/>
    <property type="match status" value="1"/>
</dbReference>
<name>A0AB40D232_DIOCR</name>
<dbReference type="InterPro" id="IPR043128">
    <property type="entry name" value="Rev_trsase/Diguanyl_cyclase"/>
</dbReference>
<dbReference type="InterPro" id="IPR041373">
    <property type="entry name" value="RT_RNaseH"/>
</dbReference>
<keyword evidence="2" id="KW-0548">Nucleotidyltransferase</keyword>
<dbReference type="InterPro" id="IPR000477">
    <property type="entry name" value="RT_dom"/>
</dbReference>
<evidence type="ECO:0000256" key="5">
    <source>
        <dbReference type="ARBA" id="ARBA00022801"/>
    </source>
</evidence>
<dbReference type="GO" id="GO:0004519">
    <property type="term" value="F:endonuclease activity"/>
    <property type="evidence" value="ECO:0007669"/>
    <property type="project" value="UniProtKB-KW"/>
</dbReference>
<dbReference type="Pfam" id="PF17917">
    <property type="entry name" value="RT_RNaseH"/>
    <property type="match status" value="1"/>
</dbReference>
<organism evidence="10 11">
    <name type="scientific">Dioscorea cayennensis subsp. rotundata</name>
    <name type="common">White Guinea yam</name>
    <name type="synonym">Dioscorea rotundata</name>
    <dbReference type="NCBI Taxonomy" id="55577"/>
    <lineage>
        <taxon>Eukaryota</taxon>
        <taxon>Viridiplantae</taxon>
        <taxon>Streptophyta</taxon>
        <taxon>Embryophyta</taxon>
        <taxon>Tracheophyta</taxon>
        <taxon>Spermatophyta</taxon>
        <taxon>Magnoliopsida</taxon>
        <taxon>Liliopsida</taxon>
        <taxon>Dioscoreales</taxon>
        <taxon>Dioscoreaceae</taxon>
        <taxon>Dioscorea</taxon>
    </lineage>
</organism>
<dbReference type="AlphaFoldDB" id="A0AB40D232"/>
<proteinExistence type="predicted"/>
<keyword evidence="6" id="KW-0695">RNA-directed DNA polymerase</keyword>
<dbReference type="InterPro" id="IPR012337">
    <property type="entry name" value="RNaseH-like_sf"/>
</dbReference>
<dbReference type="GO" id="GO:0003676">
    <property type="term" value="F:nucleic acid binding"/>
    <property type="evidence" value="ECO:0007669"/>
    <property type="project" value="InterPro"/>
</dbReference>
<dbReference type="InterPro" id="IPR041577">
    <property type="entry name" value="RT_RNaseH_2"/>
</dbReference>
<evidence type="ECO:0000256" key="6">
    <source>
        <dbReference type="ARBA" id="ARBA00022918"/>
    </source>
</evidence>
<feature type="region of interest" description="Disordered" evidence="8">
    <location>
        <begin position="538"/>
        <end position="557"/>
    </location>
</feature>